<gene>
    <name evidence="1" type="ORF">ZHAS_00010869</name>
</gene>
<reference evidence="2" key="2">
    <citation type="submission" date="2020-05" db="UniProtKB">
        <authorList>
            <consortium name="EnsemblMetazoa"/>
        </authorList>
    </citation>
    <scope>IDENTIFICATION</scope>
</reference>
<dbReference type="AlphaFoldDB" id="A0A084VYE8"/>
<name>A0A084VYE8_ANOSI</name>
<organism evidence="1">
    <name type="scientific">Anopheles sinensis</name>
    <name type="common">Mosquito</name>
    <dbReference type="NCBI Taxonomy" id="74873"/>
    <lineage>
        <taxon>Eukaryota</taxon>
        <taxon>Metazoa</taxon>
        <taxon>Ecdysozoa</taxon>
        <taxon>Arthropoda</taxon>
        <taxon>Hexapoda</taxon>
        <taxon>Insecta</taxon>
        <taxon>Pterygota</taxon>
        <taxon>Neoptera</taxon>
        <taxon>Endopterygota</taxon>
        <taxon>Diptera</taxon>
        <taxon>Nematocera</taxon>
        <taxon>Culicoidea</taxon>
        <taxon>Culicidae</taxon>
        <taxon>Anophelinae</taxon>
        <taxon>Anopheles</taxon>
    </lineage>
</organism>
<sequence length="77" mass="8740">MEQIQKPCPALERRLMDMEANLVRVIQAVVLICFSGRRENGGYFGDRRLFVAGLRGFHFTRTEAARTDGLPTVMLNV</sequence>
<dbReference type="EMBL" id="ATLV01018363">
    <property type="status" value="NOT_ANNOTATED_CDS"/>
    <property type="molecule type" value="Genomic_DNA"/>
</dbReference>
<proteinExistence type="predicted"/>
<dbReference type="EnsemblMetazoa" id="ASIC010869-RA">
    <property type="protein sequence ID" value="ASIC010869-PA"/>
    <property type="gene ID" value="ASIC010869"/>
</dbReference>
<evidence type="ECO:0000313" key="3">
    <source>
        <dbReference type="Proteomes" id="UP000030765"/>
    </source>
</evidence>
<dbReference type="Proteomes" id="UP000030765">
    <property type="component" value="Unassembled WGS sequence"/>
</dbReference>
<reference evidence="1 3" key="1">
    <citation type="journal article" date="2014" name="BMC Genomics">
        <title>Genome sequence of Anopheles sinensis provides insight into genetics basis of mosquito competence for malaria parasites.</title>
        <authorList>
            <person name="Zhou D."/>
            <person name="Zhang D."/>
            <person name="Ding G."/>
            <person name="Shi L."/>
            <person name="Hou Q."/>
            <person name="Ye Y."/>
            <person name="Xu Y."/>
            <person name="Zhou H."/>
            <person name="Xiong C."/>
            <person name="Li S."/>
            <person name="Yu J."/>
            <person name="Hong S."/>
            <person name="Yu X."/>
            <person name="Zou P."/>
            <person name="Chen C."/>
            <person name="Chang X."/>
            <person name="Wang W."/>
            <person name="Lv Y."/>
            <person name="Sun Y."/>
            <person name="Ma L."/>
            <person name="Shen B."/>
            <person name="Zhu C."/>
        </authorList>
    </citation>
    <scope>NUCLEOTIDE SEQUENCE [LARGE SCALE GENOMIC DNA]</scope>
</reference>
<evidence type="ECO:0000313" key="2">
    <source>
        <dbReference type="EnsemblMetazoa" id="ASIC010869-PA"/>
    </source>
</evidence>
<dbReference type="EMBL" id="KE525231">
    <property type="protein sequence ID" value="KFB42992.1"/>
    <property type="molecule type" value="Genomic_DNA"/>
</dbReference>
<keyword evidence="3" id="KW-1185">Reference proteome</keyword>
<evidence type="ECO:0000313" key="1">
    <source>
        <dbReference type="EMBL" id="KFB42992.1"/>
    </source>
</evidence>
<dbReference type="VEuPathDB" id="VectorBase:ASIC010869"/>
<protein>
    <submittedName>
        <fullName evidence="1 2">Uncharacterized protein</fullName>
    </submittedName>
</protein>
<accession>A0A084VYE8</accession>